<evidence type="ECO:0000313" key="3">
    <source>
        <dbReference type="Proteomes" id="UP000709336"/>
    </source>
</evidence>
<proteinExistence type="predicted"/>
<comment type="caution">
    <text evidence="2">The sequence shown here is derived from an EMBL/GenBank/DDBJ whole genome shotgun (WGS) entry which is preliminary data.</text>
</comment>
<feature type="signal peptide" evidence="1">
    <location>
        <begin position="1"/>
        <end position="19"/>
    </location>
</feature>
<gene>
    <name evidence="2" type="ORF">HCJ96_11635</name>
</gene>
<organism evidence="2 3">
    <name type="scientific">Alteromonas ponticola</name>
    <dbReference type="NCBI Taxonomy" id="2720613"/>
    <lineage>
        <taxon>Bacteria</taxon>
        <taxon>Pseudomonadati</taxon>
        <taxon>Pseudomonadota</taxon>
        <taxon>Gammaproteobacteria</taxon>
        <taxon>Alteromonadales</taxon>
        <taxon>Alteromonadaceae</taxon>
        <taxon>Alteromonas/Salinimonas group</taxon>
        <taxon>Alteromonas</taxon>
    </lineage>
</organism>
<dbReference type="RefSeq" id="WP_169211242.1">
    <property type="nucleotide sequence ID" value="NZ_JAATNW010000006.1"/>
</dbReference>
<evidence type="ECO:0000256" key="1">
    <source>
        <dbReference type="SAM" id="SignalP"/>
    </source>
</evidence>
<sequence>MKQTLLSLFAMLLSLNCAAALNENEQKLADKLLSGELGQAKTAAQHIYDQEISNPALIDIAAEILLKKYARAYTSDIDSLAWLARAIGASENDRYHGVLTEVINNTEHKKLRRHAEKALDDLPEPASEQYAAGMYALPSDLYSPEDKSDRNARIKELMMAGDLSSLKQAAREVASKQIVDQQVLDMTAEILLLHAASAQKHQIDTFAWLTNAIGSSGSSRYVHALMQVEEISDNRKLRKYAEKNREKLGEPVGEQYKAGMFDLPLPDYDY</sequence>
<protein>
    <recommendedName>
        <fullName evidence="4">HEAT repeat domain-containing protein</fullName>
    </recommendedName>
</protein>
<keyword evidence="3" id="KW-1185">Reference proteome</keyword>
<evidence type="ECO:0000313" key="2">
    <source>
        <dbReference type="EMBL" id="NMH60677.1"/>
    </source>
</evidence>
<reference evidence="2 3" key="1">
    <citation type="submission" date="2020-03" db="EMBL/GenBank/DDBJ databases">
        <title>Alteromonas ponticola sp. nov., isolated from seawater.</title>
        <authorList>
            <person name="Yoon J.-H."/>
            <person name="Kim Y.-O."/>
        </authorList>
    </citation>
    <scope>NUCLEOTIDE SEQUENCE [LARGE SCALE GENOMIC DNA]</scope>
    <source>
        <strain evidence="2 3">MYP5</strain>
    </source>
</reference>
<feature type="chain" id="PRO_5046639554" description="HEAT repeat domain-containing protein" evidence="1">
    <location>
        <begin position="20"/>
        <end position="270"/>
    </location>
</feature>
<evidence type="ECO:0008006" key="4">
    <source>
        <dbReference type="Google" id="ProtNLM"/>
    </source>
</evidence>
<keyword evidence="1" id="KW-0732">Signal</keyword>
<accession>A0ABX1R2J4</accession>
<dbReference type="EMBL" id="JAATNW010000006">
    <property type="protein sequence ID" value="NMH60677.1"/>
    <property type="molecule type" value="Genomic_DNA"/>
</dbReference>
<name>A0ABX1R2J4_9ALTE</name>
<dbReference type="Proteomes" id="UP000709336">
    <property type="component" value="Unassembled WGS sequence"/>
</dbReference>